<dbReference type="SUPFAM" id="SSF48695">
    <property type="entry name" value="Multiheme cytochromes"/>
    <property type="match status" value="1"/>
</dbReference>
<dbReference type="PANTHER" id="PTHR35038:SF5">
    <property type="entry name" value="CYTOCHROME C-TYPE PROTEIN NRFB"/>
    <property type="match status" value="1"/>
</dbReference>
<gene>
    <name evidence="3" type="ORF">GALL_208380</name>
</gene>
<proteinExistence type="predicted"/>
<dbReference type="NCBIfam" id="TIGR04315">
    <property type="entry name" value="octaheme_Shew"/>
    <property type="match status" value="1"/>
</dbReference>
<keyword evidence="2" id="KW-0472">Membrane</keyword>
<comment type="caution">
    <text evidence="3">The sequence shown here is derived from an EMBL/GenBank/DDBJ whole genome shotgun (WGS) entry which is preliminary data.</text>
</comment>
<sequence length="587" mass="63799">MGVMAAFSMPAKGRCCPLWMRLLVVAGLHLGLAALGAPSALANTTAGPQAGLLQSWNGVLPQSRGRWTPVDHKAFKELAGPFKTPEAVTRACIGCHTQAARQVKTTIHWTWSKRDPATGRMVGKKNVFNTFCANITSNEQFCTMCHVGYGDTDPNKFVPFEARADDHVDCLVCHEQTGDYHKIPFLGGNPAPRHMMVRPGCAEFYGTDKAYVDPPDLAKFAQSVTAPSRQNCGGCHFYGGGGDGVKHGDLDTSLIAPSHALDVHMDVKGLNFTCETCHITSDHALTGGHYHLDAKPEHITYQRGNPHGGDPVACRSCHGDAPHKGRDFSPTLNMHTASLACQTCHIPEFARGKVPTKMTWDYASAGKFAPNGTPLTIDDKRGDNLYWGVKGDFTWGRNVVPAYRWFNGTERWMNMGDKLAPGADGVAEVNSIEGSPTDGKSRIWPFKIMKNNQPYDTVNNTLAVFHSFGLDDDAFAMSGNWQKAIAAGMKAAGLPYSGQYGFMHTRMYWPITHMVAPAKDAVPCGQCHTGNGRLAGVPGLYLPDRGSDHLPWLETLGKLAVLLSLIGVLGHAGIRILLWLRRRGGKR</sequence>
<dbReference type="InterPro" id="IPR024673">
    <property type="entry name" value="Octahem_Cyt_c"/>
</dbReference>
<evidence type="ECO:0000256" key="1">
    <source>
        <dbReference type="ARBA" id="ARBA00022729"/>
    </source>
</evidence>
<dbReference type="GO" id="GO:0016491">
    <property type="term" value="F:oxidoreductase activity"/>
    <property type="evidence" value="ECO:0007669"/>
    <property type="project" value="TreeGrafter"/>
</dbReference>
<reference evidence="3" key="1">
    <citation type="submission" date="2016-10" db="EMBL/GenBank/DDBJ databases">
        <title>Sequence of Gallionella enrichment culture.</title>
        <authorList>
            <person name="Poehlein A."/>
            <person name="Muehling M."/>
            <person name="Daniel R."/>
        </authorList>
    </citation>
    <scope>NUCLEOTIDE SEQUENCE</scope>
</reference>
<dbReference type="Pfam" id="PF11783">
    <property type="entry name" value="Cytochrome_cB"/>
    <property type="match status" value="1"/>
</dbReference>
<keyword evidence="1" id="KW-0732">Signal</keyword>
<dbReference type="CDD" id="cd08168">
    <property type="entry name" value="Cytochrom_C3"/>
    <property type="match status" value="1"/>
</dbReference>
<dbReference type="PANTHER" id="PTHR35038">
    <property type="entry name" value="DISSIMILATORY SULFITE REDUCTASE SIRA"/>
    <property type="match status" value="1"/>
</dbReference>
<dbReference type="InterPro" id="IPR036280">
    <property type="entry name" value="Multihaem_cyt_sf"/>
</dbReference>
<feature type="transmembrane region" description="Helical" evidence="2">
    <location>
        <begin position="559"/>
        <end position="580"/>
    </location>
</feature>
<dbReference type="EMBL" id="MLJW01000137">
    <property type="protein sequence ID" value="OIQ97139.1"/>
    <property type="molecule type" value="Genomic_DNA"/>
</dbReference>
<dbReference type="InterPro" id="IPR051829">
    <property type="entry name" value="Multiheme_Cytochr_ET"/>
</dbReference>
<organism evidence="3">
    <name type="scientific">mine drainage metagenome</name>
    <dbReference type="NCBI Taxonomy" id="410659"/>
    <lineage>
        <taxon>unclassified sequences</taxon>
        <taxon>metagenomes</taxon>
        <taxon>ecological metagenomes</taxon>
    </lineage>
</organism>
<dbReference type="PIRSF" id="PIRSF039014">
    <property type="entry name" value="OTR_cyc"/>
    <property type="match status" value="1"/>
</dbReference>
<accession>A0A1J5S5S7</accession>
<dbReference type="Gene3D" id="1.10.1130.10">
    <property type="entry name" value="Flavocytochrome C3, Chain A"/>
    <property type="match status" value="1"/>
</dbReference>
<dbReference type="AlphaFoldDB" id="A0A1J5S5S7"/>
<name>A0A1J5S5S7_9ZZZZ</name>
<keyword evidence="2" id="KW-0812">Transmembrane</keyword>
<keyword evidence="2" id="KW-1133">Transmembrane helix</keyword>
<evidence type="ECO:0000256" key="2">
    <source>
        <dbReference type="SAM" id="Phobius"/>
    </source>
</evidence>
<protein>
    <submittedName>
        <fullName evidence="3">Cytochrome c bacterial</fullName>
    </submittedName>
</protein>
<evidence type="ECO:0000313" key="3">
    <source>
        <dbReference type="EMBL" id="OIQ97139.1"/>
    </source>
</evidence>